<dbReference type="EMBL" id="VKHP01000248">
    <property type="protein sequence ID" value="NEV01521.1"/>
    <property type="molecule type" value="Genomic_DNA"/>
</dbReference>
<gene>
    <name evidence="1" type="ORF">FNJ47_38560</name>
</gene>
<dbReference type="AlphaFoldDB" id="A0A6P1BUZ9"/>
<sequence length="198" mass="23076">MFPIHHKFPNEMAIVGRILVDYGEIEIDLLNCIQMARGRDMNSTMKTMFRVRGEMSRIQIADALGRVPYTTLGLSDEFAMMIDAFHYCRRIRNKYAHAYWHDPVQGKRLCYVSLEDLAEENDPVNDLGRLTFFFLDEPLLLKQEAYFDFVRGLLSYLNWEGQFRSKLIKSNAIKMPTAAQKPPFFTTKWHPDDGLMPA</sequence>
<accession>A0A6P1BUZ9</accession>
<comment type="caution">
    <text evidence="1">The sequence shown here is derived from an EMBL/GenBank/DDBJ whole genome shotgun (WGS) entry which is preliminary data.</text>
</comment>
<protein>
    <submittedName>
        <fullName evidence="1">Uncharacterized protein</fullName>
    </submittedName>
</protein>
<organism evidence="1 2">
    <name type="scientific">Bradyrhizobium uaiense</name>
    <dbReference type="NCBI Taxonomy" id="2594946"/>
    <lineage>
        <taxon>Bacteria</taxon>
        <taxon>Pseudomonadati</taxon>
        <taxon>Pseudomonadota</taxon>
        <taxon>Alphaproteobacteria</taxon>
        <taxon>Hyphomicrobiales</taxon>
        <taxon>Nitrobacteraceae</taxon>
        <taxon>Bradyrhizobium</taxon>
    </lineage>
</organism>
<proteinExistence type="predicted"/>
<dbReference type="RefSeq" id="WP_163161010.1">
    <property type="nucleotide sequence ID" value="NZ_VKHP01000248.1"/>
</dbReference>
<evidence type="ECO:0000313" key="2">
    <source>
        <dbReference type="Proteomes" id="UP000468531"/>
    </source>
</evidence>
<name>A0A6P1BUZ9_9BRAD</name>
<dbReference type="Proteomes" id="UP000468531">
    <property type="component" value="Unassembled WGS sequence"/>
</dbReference>
<reference evidence="1 2" key="1">
    <citation type="journal article" date="2020" name="Arch. Microbiol.">
        <title>Bradyrhizobium uaiense sp. nov., a new highly efficient cowpea symbiont.</title>
        <authorList>
            <person name="Cabral Michel D."/>
            <person name="Azarias Guimaraes A."/>
            <person name="Martins da Costa E."/>
            <person name="Soares de Carvalho T."/>
            <person name="Balsanelli E."/>
            <person name="Willems A."/>
            <person name="Maltempi de Souza E."/>
            <person name="de Souza Moreira F.M."/>
        </authorList>
    </citation>
    <scope>NUCLEOTIDE SEQUENCE [LARGE SCALE GENOMIC DNA]</scope>
    <source>
        <strain evidence="1 2">UFLA 03-164</strain>
    </source>
</reference>
<evidence type="ECO:0000313" key="1">
    <source>
        <dbReference type="EMBL" id="NEV01521.1"/>
    </source>
</evidence>
<keyword evidence="2" id="KW-1185">Reference proteome</keyword>